<dbReference type="InterPro" id="IPR008930">
    <property type="entry name" value="Terpenoid_cyclase/PrenylTrfase"/>
</dbReference>
<keyword evidence="4" id="KW-0456">Lyase</keyword>
<name>A0ABP0Z6E1_9ROSI</name>
<dbReference type="CDD" id="cd00684">
    <property type="entry name" value="Terpene_cyclase_plant_C1"/>
    <property type="match status" value="1"/>
</dbReference>
<comment type="cofactor">
    <cofactor evidence="1">
        <name>Mg(2+)</name>
        <dbReference type="ChEBI" id="CHEBI:18420"/>
    </cofactor>
</comment>
<proteinExistence type="predicted"/>
<dbReference type="EMBL" id="OZ021742">
    <property type="protein sequence ID" value="CAK9327370.1"/>
    <property type="molecule type" value="Genomic_DNA"/>
</dbReference>
<dbReference type="Gene3D" id="1.50.10.130">
    <property type="entry name" value="Terpene synthase, N-terminal domain"/>
    <property type="match status" value="1"/>
</dbReference>
<feature type="domain" description="Terpene synthase N-terminal" evidence="5">
    <location>
        <begin position="89"/>
        <end position="216"/>
    </location>
</feature>
<evidence type="ECO:0000256" key="1">
    <source>
        <dbReference type="ARBA" id="ARBA00001946"/>
    </source>
</evidence>
<dbReference type="SFLD" id="SFLDS00005">
    <property type="entry name" value="Isoprenoid_Synthase_Type_I"/>
    <property type="match status" value="1"/>
</dbReference>
<gene>
    <name evidence="7" type="ORF">CITCOLO1_LOCUS19747</name>
</gene>
<protein>
    <submittedName>
        <fullName evidence="7">Uncharacterized protein</fullName>
    </submittedName>
</protein>
<evidence type="ECO:0000256" key="4">
    <source>
        <dbReference type="ARBA" id="ARBA00023239"/>
    </source>
</evidence>
<dbReference type="InterPro" id="IPR034741">
    <property type="entry name" value="Terpene_cyclase-like_1_C"/>
</dbReference>
<dbReference type="InterPro" id="IPR036965">
    <property type="entry name" value="Terpene_synth_N_sf"/>
</dbReference>
<evidence type="ECO:0000313" key="7">
    <source>
        <dbReference type="EMBL" id="CAK9327370.1"/>
    </source>
</evidence>
<organism evidence="7 8">
    <name type="scientific">Citrullus colocynthis</name>
    <name type="common">colocynth</name>
    <dbReference type="NCBI Taxonomy" id="252529"/>
    <lineage>
        <taxon>Eukaryota</taxon>
        <taxon>Viridiplantae</taxon>
        <taxon>Streptophyta</taxon>
        <taxon>Embryophyta</taxon>
        <taxon>Tracheophyta</taxon>
        <taxon>Spermatophyta</taxon>
        <taxon>Magnoliopsida</taxon>
        <taxon>eudicotyledons</taxon>
        <taxon>Gunneridae</taxon>
        <taxon>Pentapetalae</taxon>
        <taxon>rosids</taxon>
        <taxon>fabids</taxon>
        <taxon>Cucurbitales</taxon>
        <taxon>Cucurbitaceae</taxon>
        <taxon>Benincaseae</taxon>
        <taxon>Citrullus</taxon>
    </lineage>
</organism>
<dbReference type="SUPFAM" id="SSF48576">
    <property type="entry name" value="Terpenoid synthases"/>
    <property type="match status" value="1"/>
</dbReference>
<accession>A0ABP0Z6E1</accession>
<dbReference type="InterPro" id="IPR050148">
    <property type="entry name" value="Terpene_synthase-like"/>
</dbReference>
<dbReference type="SUPFAM" id="SSF48239">
    <property type="entry name" value="Terpenoid cyclases/Protein prenyltransferases"/>
    <property type="match status" value="1"/>
</dbReference>
<dbReference type="InterPro" id="IPR001906">
    <property type="entry name" value="Terpene_synth_N"/>
</dbReference>
<dbReference type="Gene3D" id="1.10.600.10">
    <property type="entry name" value="Farnesyl Diphosphate Synthase"/>
    <property type="match status" value="1"/>
</dbReference>
<dbReference type="PANTHER" id="PTHR31225:SF0">
    <property type="entry name" value="S-(+)-LINALOOL SYNTHASE, CHLOROPLASTIC"/>
    <property type="match status" value="1"/>
</dbReference>
<evidence type="ECO:0000256" key="2">
    <source>
        <dbReference type="ARBA" id="ARBA00022723"/>
    </source>
</evidence>
<dbReference type="Pfam" id="PF01397">
    <property type="entry name" value="Terpene_synth"/>
    <property type="match status" value="1"/>
</dbReference>
<keyword evidence="3" id="KW-0460">Magnesium</keyword>
<evidence type="ECO:0000313" key="8">
    <source>
        <dbReference type="Proteomes" id="UP001642487"/>
    </source>
</evidence>
<dbReference type="InterPro" id="IPR008949">
    <property type="entry name" value="Isoprenoid_synthase_dom_sf"/>
</dbReference>
<keyword evidence="2" id="KW-0479">Metal-binding</keyword>
<sequence length="582" mass="66895">MAFSPFFASFGPLVASLNIPQSNGFNPMNPINKPLLNKQTITLPDHTLLSTPLKPFHAKNQSSILTDGIGYGEAPVKLRILKHVLREVGDPWECLNLIDSIQRLGIDYHFQEEIEAVLQRQYVLFNEVQFNQETSDLHKAALLFRLFRQQGYLVSADVFKSFLDKKGKFKEELREDIKGLTSLYEASQLCMHGDEIILEEAENFSRHWLNARAEAGNVDVHLGSFVHNTLAYPHHKSVVQFMVLNYLEDMQCPNKWINILKDVAKMEFHTTQRLRQNEVAQFVKWWKDTDLAKELNFARDQPIKWYVASLVCLTDSSYSEQRIQLAKSITFIYLIDDLFDVFGTLEELTLFTEAVCRWDLAAAEGLPHCMQFCLRSLFEVTNEITSQIYQKHGWNPIHSLHKAWARLCKAFLVEAEWLRCGHSPSAEEYLKNGVISTGIPVTLIHAFFLLGQQITKETVQLFDDDLDIVSSTATVLRLWDDLGTAKDEKQEGRDGSYLEYYMKENPSISYEETQQHTMKKISNAWKTLNRESLLSNLFPSKFNQACLNVARAVPLAYNYGRNKSIMSLENLGKKLLFNGMEK</sequence>
<dbReference type="SFLD" id="SFLDG01019">
    <property type="entry name" value="Terpene_Cyclase_Like_1_C_Termi"/>
    <property type="match status" value="1"/>
</dbReference>
<evidence type="ECO:0000259" key="5">
    <source>
        <dbReference type="Pfam" id="PF01397"/>
    </source>
</evidence>
<evidence type="ECO:0000259" key="6">
    <source>
        <dbReference type="Pfam" id="PF03936"/>
    </source>
</evidence>
<dbReference type="PANTHER" id="PTHR31225">
    <property type="entry name" value="OS04G0344100 PROTEIN-RELATED"/>
    <property type="match status" value="1"/>
</dbReference>
<dbReference type="InterPro" id="IPR005630">
    <property type="entry name" value="Terpene_synthase_metal-bd"/>
</dbReference>
<dbReference type="Proteomes" id="UP001642487">
    <property type="component" value="Chromosome 8"/>
</dbReference>
<dbReference type="Pfam" id="PF03936">
    <property type="entry name" value="Terpene_synth_C"/>
    <property type="match status" value="1"/>
</dbReference>
<dbReference type="InterPro" id="IPR044814">
    <property type="entry name" value="Terpene_cyclase_plant_C1"/>
</dbReference>
<evidence type="ECO:0000256" key="3">
    <source>
        <dbReference type="ARBA" id="ARBA00022842"/>
    </source>
</evidence>
<keyword evidence="8" id="KW-1185">Reference proteome</keyword>
<feature type="domain" description="Terpene synthase metal-binding" evidence="6">
    <location>
        <begin position="287"/>
        <end position="527"/>
    </location>
</feature>
<reference evidence="7 8" key="1">
    <citation type="submission" date="2024-03" db="EMBL/GenBank/DDBJ databases">
        <authorList>
            <person name="Gkanogiannis A."/>
            <person name="Becerra Lopez-Lavalle L."/>
        </authorList>
    </citation>
    <scope>NUCLEOTIDE SEQUENCE [LARGE SCALE GENOMIC DNA]</scope>
</reference>